<dbReference type="InterPro" id="IPR029055">
    <property type="entry name" value="Ntn_hydrolases_N"/>
</dbReference>
<comment type="caution">
    <text evidence="3">The sequence shown here is derived from an EMBL/GenBank/DDBJ whole genome shotgun (WGS) entry which is preliminary data.</text>
</comment>
<dbReference type="Pfam" id="PF00227">
    <property type="entry name" value="Proteasome"/>
    <property type="match status" value="1"/>
</dbReference>
<feature type="domain" description="Proteasome alpha-type subunits" evidence="2">
    <location>
        <begin position="17"/>
        <end position="39"/>
    </location>
</feature>
<keyword evidence="1" id="KW-0647">Proteasome</keyword>
<dbReference type="AlphaFoldDB" id="A0A6G1ARJ0"/>
<name>A0A6G1ARJ0_CROCR</name>
<accession>A0A6G1ARJ0</accession>
<proteinExistence type="predicted"/>
<feature type="non-terminal residue" evidence="3">
    <location>
        <position position="1"/>
    </location>
</feature>
<gene>
    <name evidence="3" type="primary">Psma7_1</name>
    <name evidence="3" type="ORF">FOF47_R02706</name>
</gene>
<dbReference type="GO" id="GO:0005737">
    <property type="term" value="C:cytoplasm"/>
    <property type="evidence" value="ECO:0007669"/>
    <property type="project" value="UniProtKB-ARBA"/>
</dbReference>
<organism evidence="3 4">
    <name type="scientific">Crocuta crocuta</name>
    <name type="common">Spotted hyena</name>
    <dbReference type="NCBI Taxonomy" id="9678"/>
    <lineage>
        <taxon>Eukaryota</taxon>
        <taxon>Metazoa</taxon>
        <taxon>Chordata</taxon>
        <taxon>Craniata</taxon>
        <taxon>Vertebrata</taxon>
        <taxon>Euteleostomi</taxon>
        <taxon>Mammalia</taxon>
        <taxon>Eutheria</taxon>
        <taxon>Laurasiatheria</taxon>
        <taxon>Carnivora</taxon>
        <taxon>Feliformia</taxon>
        <taxon>Hyaenidae</taxon>
        <taxon>Crocuta</taxon>
    </lineage>
</organism>
<evidence type="ECO:0000313" key="3">
    <source>
        <dbReference type="EMBL" id="KAF0878170.1"/>
    </source>
</evidence>
<evidence type="ECO:0000256" key="1">
    <source>
        <dbReference type="ARBA" id="ARBA00022942"/>
    </source>
</evidence>
<dbReference type="InterPro" id="IPR001353">
    <property type="entry name" value="Proteasome_sua/b"/>
</dbReference>
<dbReference type="SUPFAM" id="SSF56235">
    <property type="entry name" value="N-terminal nucleophile aminohydrolases (Ntn hydrolases)"/>
    <property type="match status" value="1"/>
</dbReference>
<dbReference type="SMART" id="SM00948">
    <property type="entry name" value="Proteasome_A_N"/>
    <property type="match status" value="1"/>
</dbReference>
<sequence length="164" mass="18205">TSVHYAQACLQAATLSYDCAITTFLPYRHLFQVEYAQEAVRKGSTAVGVRGKDIVVLGVERSVAKLQERPRHKICALDDSICMALTGFTADLRVVISRAGVGCLSDRLTNREEPVTMEYVTCYITSLKQRCTQTNVHRPFGISALIVGFNFGDILRLYQTDPRG</sequence>
<dbReference type="InterPro" id="IPR050115">
    <property type="entry name" value="Proteasome_alpha"/>
</dbReference>
<dbReference type="GO" id="GO:0006511">
    <property type="term" value="P:ubiquitin-dependent protein catabolic process"/>
    <property type="evidence" value="ECO:0007669"/>
    <property type="project" value="InterPro"/>
</dbReference>
<dbReference type="Gene3D" id="3.60.20.10">
    <property type="entry name" value="Glutamine Phosphoribosylpyrophosphate, subunit 1, domain 1"/>
    <property type="match status" value="1"/>
</dbReference>
<dbReference type="PANTHER" id="PTHR11599">
    <property type="entry name" value="PROTEASOME SUBUNIT ALPHA/BETA"/>
    <property type="match status" value="1"/>
</dbReference>
<evidence type="ECO:0000259" key="2">
    <source>
        <dbReference type="SMART" id="SM00948"/>
    </source>
</evidence>
<keyword evidence="4" id="KW-1185">Reference proteome</keyword>
<feature type="non-terminal residue" evidence="3">
    <location>
        <position position="164"/>
    </location>
</feature>
<dbReference type="GO" id="GO:0019773">
    <property type="term" value="C:proteasome core complex, alpha-subunit complex"/>
    <property type="evidence" value="ECO:0007669"/>
    <property type="project" value="InterPro"/>
</dbReference>
<dbReference type="InterPro" id="IPR000426">
    <property type="entry name" value="Proteasome_asu_N"/>
</dbReference>
<protein>
    <submittedName>
        <fullName evidence="3">PSA7 protein</fullName>
    </submittedName>
</protein>
<dbReference type="EMBL" id="VOAJ01004070">
    <property type="protein sequence ID" value="KAF0878170.1"/>
    <property type="molecule type" value="Genomic_DNA"/>
</dbReference>
<reference evidence="3 4" key="1">
    <citation type="submission" date="2019-11" db="EMBL/GenBank/DDBJ databases">
        <authorList>
            <person name="Yang C."/>
            <person name="Li F."/>
        </authorList>
    </citation>
    <scope>NUCLEOTIDE SEQUENCE [LARGE SCALE GENOMIC DNA]</scope>
    <source>
        <strain evidence="3">KB4526</strain>
        <tissue evidence="3">Muscle</tissue>
    </source>
</reference>
<dbReference type="Proteomes" id="UP000475037">
    <property type="component" value="Unassembled WGS sequence"/>
</dbReference>
<evidence type="ECO:0000313" key="4">
    <source>
        <dbReference type="Proteomes" id="UP000475037"/>
    </source>
</evidence>